<protein>
    <submittedName>
        <fullName evidence="2">Bacteriocin</fullName>
    </submittedName>
</protein>
<proteinExistence type="predicted"/>
<feature type="coiled-coil region" evidence="1">
    <location>
        <begin position="1594"/>
        <end position="1639"/>
    </location>
</feature>
<keyword evidence="1" id="KW-0175">Coiled coil</keyword>
<dbReference type="EMBL" id="BK015584">
    <property type="protein sequence ID" value="DAE14519.1"/>
    <property type="molecule type" value="Genomic_DNA"/>
</dbReference>
<sequence>MANSDVSITITIDGQTHSLRAARNDVNELGRSVTGANSAANTLRDSLGKMVLAVGGVAALTAAFKSFAASGIEANRSFENLKIQLTSLIAANSSNVSMMGKTLDAHTKWNMSMKESEGILKKLNETNAKTKFTLEEITGAFNMFYATSAGQGSRAKAVQAMDSIALAAQAVGKNLGDLTPMMNSLATGTVVAASEMGSFMKIVGLTNEELKKASSEGKVYDHIIEKLSKYKELSAEAAKGYEVALGSLKNELTELTRELTKPMFDVLTSGIASFSNFVKENKATIIEWAGYIGETVKHLGLLAGAFVAVKGAGILWGGALSLLQGGLAAITGMLPIFTSSLTASLTAAAALQTGLATLNKAFATLLPVATIYLIYESIDAIKALNGNLEEGANKLNSVQKFIYNFLDAFATQLQIAQMKIYQFVNDLKILALKAKQFFAELDDNYNPFSDGGGAEKIKGQIRLLEEYNKGYQGLIEQYKKDSVKRRLGLDGFETREVDGQITVINKSAKSAKASVDELKDAVNSLPGAAGNDKAKEKFGKTQILKDLTDDLEEAKKLLADLKRENKDETLIKRAEKYIEDLEYKIKNFSKSANIAVTDTGALKNALKDIAEVNFTDIEKKTQRVIDRYNEMLGLGVGRQKAREYLNSSLAQISNEHLAEIEKSEKETLEKQLALRSEYYTAIGDKENAWQIKKAELEKKYQNLIFEDGKKITKEQLDKLLKMEEKAFLTGSKIAKNSFKDIKNSWADTVSSMSKTVDDGFFNFFIGKTKSLKTALKDIGTNLMRDMISPYARTLSQGLAGGFGAMLGGGSNLASIASNLGLAKNDSGGWIGSVGGTTVELSSTGQILRGADALDKSTTSLLSSVSNLQSAYSLLTSGYTGFISSFTSTPALNAASWLSMHGYAGLGQGVYGFGTGVKGALTATQFSGAGTAPYMAGSAFGGAALGYGIGYLGDKLFKANTYASTGGALGGAAGGLVAGMKAGSSMGPWGAVIGAVAGALIGGAFGKKKTTGSGISVLQDITAGDALSNQNIRSYIDMQKKGWFSKKSWSEMSDLDDTSMREIGAQLRSMDRMASRAGALASLTLKSGKYSGESLANEGFAKAILRSMTGQAEQMWAEVTESGGKKRKGLLGKISGVFEKAMKFSPSSIINRITKPLDDAISKTMNKAGLGAIDNMARGMRDEFGKASDGNIFGLKSSRKIDDLLNLSRDETNKNQKLVDNPEFSRMWKDWEEQAKKANKKVIELMSESLGAIANSYKSLELLTVRNPIKQVEISMRQAFESFTDAAEALKLDIPKQMGGIADLSVEQMARAYRKAIASDFTKSNVDSLNSLVKAYEAAKKAQDEYTKALISFTQSIAQSQAGFFAAVGRDTNVLTLQNIYTKFRALAGNIEGDLGADEMSRVSKLGNTNDPRVWAQYFYRMSAREMQEFLSTGNVEMRKQLLEAVTEYKNLTTANGGRDVWLKSLTGLEEIVKQIKALDLAEQARKTLEAQKQQLNILNLQKSAVEKLASMAGKIRENVIDNQTAGINYALALQKAKAAFSAGEYDSKAYDELNSAVAKQEQNLRDNAATYQDYRYEMLKLANEVEGIASDVNLSDLLEQIKKLDKLLNSANDTYSQQLDALKKQKEALELDSQNQIHALHDLLGKDSPVVAYLQAVRDAIIAGKAAPEYKGAPPANVSNGATTANGAIISSSLDRDINEIYKDVLGRSVEQGGLDAWKRKAQLEGLSKEQLRAQIEATARAATGGSTKADFIEWSKKRGYKPFADGGIVTRPTRALIGEAGYDEAVIPLDGRGIKVDMGGAFEVLAKRLERVEQIAANIGRDVREMTMNARQTIDNGAVNVRSIA</sequence>
<organism evidence="2">
    <name type="scientific">Myoviridae sp. ct0QB11</name>
    <dbReference type="NCBI Taxonomy" id="2825012"/>
    <lineage>
        <taxon>Viruses</taxon>
        <taxon>Duplodnaviria</taxon>
        <taxon>Heunggongvirae</taxon>
        <taxon>Uroviricota</taxon>
        <taxon>Caudoviricetes</taxon>
    </lineage>
</organism>
<feature type="coiled-coil region" evidence="1">
    <location>
        <begin position="544"/>
        <end position="591"/>
    </location>
</feature>
<evidence type="ECO:0000313" key="2">
    <source>
        <dbReference type="EMBL" id="DAE14519.1"/>
    </source>
</evidence>
<evidence type="ECO:0000256" key="1">
    <source>
        <dbReference type="SAM" id="Coils"/>
    </source>
</evidence>
<accession>A0A8S5Q5C7</accession>
<feature type="coiled-coil region" evidence="1">
    <location>
        <begin position="1471"/>
        <end position="1508"/>
    </location>
</feature>
<reference evidence="2" key="1">
    <citation type="journal article" date="2021" name="Proc. Natl. Acad. Sci. U.S.A.">
        <title>A Catalog of Tens of Thousands of Viruses from Human Metagenomes Reveals Hidden Associations with Chronic Diseases.</title>
        <authorList>
            <person name="Tisza M.J."/>
            <person name="Buck C.B."/>
        </authorList>
    </citation>
    <scope>NUCLEOTIDE SEQUENCE</scope>
    <source>
        <strain evidence="2">Ct0QB11</strain>
    </source>
</reference>
<name>A0A8S5Q5C7_9CAUD</name>